<gene>
    <name evidence="1" type="ORF">Xinn_01526</name>
    <name evidence="2" type="ORF">XIS1_1750022</name>
</gene>
<dbReference type="RefSeq" id="WP_169923544.1">
    <property type="nucleotide sequence ID" value="NZ_CAWNQC010000035.1"/>
</dbReference>
<evidence type="ECO:0000313" key="3">
    <source>
        <dbReference type="Proteomes" id="UP000196435"/>
    </source>
</evidence>
<evidence type="ECO:0000313" key="2">
    <source>
        <dbReference type="EMBL" id="SIP73130.1"/>
    </source>
</evidence>
<proteinExistence type="predicted"/>
<accession>A0A1N6MWC9</accession>
<dbReference type="Proteomes" id="UP000196435">
    <property type="component" value="Unassembled WGS sequence"/>
</dbReference>
<reference evidence="3" key="1">
    <citation type="submission" date="2016-12" db="EMBL/GenBank/DDBJ databases">
        <authorList>
            <person name="Gaudriault S."/>
        </authorList>
    </citation>
    <scope>NUCLEOTIDE SEQUENCE [LARGE SCALE GENOMIC DNA]</scope>
    <source>
        <strain evidence="3">HGB1681 (deposited as PTA-6826 in the American Type Culture Collection)</strain>
    </source>
</reference>
<evidence type="ECO:0000313" key="4">
    <source>
        <dbReference type="Proteomes" id="UP000224871"/>
    </source>
</evidence>
<protein>
    <submittedName>
        <fullName evidence="1">Non-ribosomal peptide synthetase</fullName>
    </submittedName>
</protein>
<keyword evidence="4" id="KW-1185">Reference proteome</keyword>
<dbReference type="EMBL" id="NIBU01000013">
    <property type="protein sequence ID" value="PHM36583.1"/>
    <property type="molecule type" value="Genomic_DNA"/>
</dbReference>
<dbReference type="EMBL" id="FTLG01000085">
    <property type="protein sequence ID" value="SIP73130.1"/>
    <property type="molecule type" value="Genomic_DNA"/>
</dbReference>
<reference evidence="2" key="2">
    <citation type="submission" date="2016-12" db="EMBL/GenBank/DDBJ databases">
        <authorList>
            <person name="Song W.-J."/>
            <person name="Kurnit D.M."/>
        </authorList>
    </citation>
    <scope>NUCLEOTIDE SEQUENCE [LARGE SCALE GENOMIC DNA]</scope>
    <source>
        <strain evidence="2">HGB1681</strain>
    </source>
</reference>
<dbReference type="AlphaFoldDB" id="A0A1N6MWC9"/>
<name>A0A1N6MWC9_9GAMM</name>
<evidence type="ECO:0000313" key="1">
    <source>
        <dbReference type="EMBL" id="PHM36583.1"/>
    </source>
</evidence>
<organism evidence="2 3">
    <name type="scientific">Xenorhabdus innexi</name>
    <dbReference type="NCBI Taxonomy" id="290109"/>
    <lineage>
        <taxon>Bacteria</taxon>
        <taxon>Pseudomonadati</taxon>
        <taxon>Pseudomonadota</taxon>
        <taxon>Gammaproteobacteria</taxon>
        <taxon>Enterobacterales</taxon>
        <taxon>Morganellaceae</taxon>
        <taxon>Xenorhabdus</taxon>
    </lineage>
</organism>
<reference evidence="1 4" key="3">
    <citation type="journal article" date="2017" name="Nat. Microbiol.">
        <title>Natural product diversity associated with the nematode symbionts Photorhabdus and Xenorhabdus.</title>
        <authorList>
            <person name="Tobias N.J."/>
            <person name="Wolff H."/>
            <person name="Djahanschiri B."/>
            <person name="Grundmann F."/>
            <person name="Kronenwerth M."/>
            <person name="Shi Y.M."/>
            <person name="Simonyi S."/>
            <person name="Grun P."/>
            <person name="Shapiro-Ilan D."/>
            <person name="Pidot S.J."/>
            <person name="Stinear T.P."/>
            <person name="Ebersberger I."/>
            <person name="Bode H.B."/>
        </authorList>
    </citation>
    <scope>NUCLEOTIDE SEQUENCE [LARGE SCALE GENOMIC DNA]</scope>
    <source>
        <strain evidence="1 4">DSM 16336</strain>
    </source>
</reference>
<sequence>MSMLCNRINNEIQPSYEHISVSSFSAYQFPNHYFWKVIWFDFHTSSLPLVTTSV</sequence>
<dbReference type="Proteomes" id="UP000224871">
    <property type="component" value="Unassembled WGS sequence"/>
</dbReference>